<accession>A0ACC2WNZ5</accession>
<proteinExistence type="predicted"/>
<dbReference type="EMBL" id="JASBWS010000012">
    <property type="protein sequence ID" value="KAJ9113499.1"/>
    <property type="molecule type" value="Genomic_DNA"/>
</dbReference>
<comment type="caution">
    <text evidence="1">The sequence shown here is derived from an EMBL/GenBank/DDBJ whole genome shotgun (WGS) entry which is preliminary data.</text>
</comment>
<name>A0ACC2WNZ5_9TREE</name>
<evidence type="ECO:0000313" key="2">
    <source>
        <dbReference type="Proteomes" id="UP001230649"/>
    </source>
</evidence>
<sequence length="331" mass="35180">MAPYTSLALPTASVLSGTSTAVTYIPTAQVSSSPRPQAFWPELYTFGKRQVSADEPPSCAHCLDSAPQSGCDGQGGHACLCQSSLFMDSVQFADEWNAAYDFTQRYCAAVGVNLPSSTVAALPTATASATPNSGMKGPVGEVAQEGTPIVAPGAVPTVYTTRSNSTLTVDVVIYKLEEQQSQLGSRPYTTQAGTQMSHIKSYNNFDYDPTKSQQPGRSAFAAGPSRGKSMNRGHDLTHLDASAFDAFPRVDDDQIHVHTATTVETTPVSAEFPPFGTGSSEDGLTTTIQLGDAVQVPVLGRERVQFVLDEDGDSDKDEVKGERKKKSVNRL</sequence>
<keyword evidence="2" id="KW-1185">Reference proteome</keyword>
<protein>
    <submittedName>
        <fullName evidence="1">Uncharacterized protein</fullName>
    </submittedName>
</protein>
<dbReference type="Proteomes" id="UP001230649">
    <property type="component" value="Unassembled WGS sequence"/>
</dbReference>
<reference evidence="1" key="1">
    <citation type="submission" date="2023-04" db="EMBL/GenBank/DDBJ databases">
        <title>Draft Genome sequencing of Naganishia species isolated from polar environments using Oxford Nanopore Technology.</title>
        <authorList>
            <person name="Leo P."/>
            <person name="Venkateswaran K."/>
        </authorList>
    </citation>
    <scope>NUCLEOTIDE SEQUENCE</scope>
    <source>
        <strain evidence="1">MNA-CCFEE 5262</strain>
    </source>
</reference>
<gene>
    <name evidence="1" type="ORF">QFC20_001850</name>
</gene>
<evidence type="ECO:0000313" key="1">
    <source>
        <dbReference type="EMBL" id="KAJ9113499.1"/>
    </source>
</evidence>
<organism evidence="1 2">
    <name type="scientific">Naganishia adeliensis</name>
    <dbReference type="NCBI Taxonomy" id="92952"/>
    <lineage>
        <taxon>Eukaryota</taxon>
        <taxon>Fungi</taxon>
        <taxon>Dikarya</taxon>
        <taxon>Basidiomycota</taxon>
        <taxon>Agaricomycotina</taxon>
        <taxon>Tremellomycetes</taxon>
        <taxon>Filobasidiales</taxon>
        <taxon>Filobasidiaceae</taxon>
        <taxon>Naganishia</taxon>
    </lineage>
</organism>